<dbReference type="PANTHER" id="PTHR45626">
    <property type="entry name" value="TRANSCRIPTION TERMINATION FACTOR 2-RELATED"/>
    <property type="match status" value="1"/>
</dbReference>
<dbReference type="EMBL" id="KB707138">
    <property type="protein sequence ID" value="EMR63925.1"/>
    <property type="molecule type" value="Genomic_DNA"/>
</dbReference>
<evidence type="ECO:0000259" key="5">
    <source>
        <dbReference type="PROSITE" id="PS51194"/>
    </source>
</evidence>
<feature type="compositionally biased region" description="Acidic residues" evidence="4">
    <location>
        <begin position="45"/>
        <end position="59"/>
    </location>
</feature>
<keyword evidence="2" id="KW-0378">Hydrolase</keyword>
<dbReference type="GO" id="GO:0008094">
    <property type="term" value="F:ATP-dependent activity, acting on DNA"/>
    <property type="evidence" value="ECO:0007669"/>
    <property type="project" value="TreeGrafter"/>
</dbReference>
<dbReference type="InterPro" id="IPR049730">
    <property type="entry name" value="SNF2/RAD54-like_C"/>
</dbReference>
<dbReference type="CDD" id="cd18793">
    <property type="entry name" value="SF2_C_SNF"/>
    <property type="match status" value="1"/>
</dbReference>
<protein>
    <submittedName>
        <fullName evidence="6">Putative swi snf family dna-dependent atpase protein</fullName>
    </submittedName>
</protein>
<dbReference type="SUPFAM" id="SSF52540">
    <property type="entry name" value="P-loop containing nucleoside triphosphate hydrolases"/>
    <property type="match status" value="1"/>
</dbReference>
<dbReference type="eggNOG" id="KOG1001">
    <property type="taxonomic scope" value="Eukaryota"/>
</dbReference>
<keyword evidence="3" id="KW-0067">ATP-binding</keyword>
<dbReference type="Proteomes" id="UP000012174">
    <property type="component" value="Unassembled WGS sequence"/>
</dbReference>
<dbReference type="InterPro" id="IPR001650">
    <property type="entry name" value="Helicase_C-like"/>
</dbReference>
<keyword evidence="7" id="KW-1185">Reference proteome</keyword>
<dbReference type="GO" id="GO:0005524">
    <property type="term" value="F:ATP binding"/>
    <property type="evidence" value="ECO:0007669"/>
    <property type="project" value="UniProtKB-KW"/>
</dbReference>
<dbReference type="SMART" id="SM00490">
    <property type="entry name" value="HELICc"/>
    <property type="match status" value="1"/>
</dbReference>
<dbReference type="InterPro" id="IPR027417">
    <property type="entry name" value="P-loop_NTPase"/>
</dbReference>
<evidence type="ECO:0000313" key="6">
    <source>
        <dbReference type="EMBL" id="EMR63925.1"/>
    </source>
</evidence>
<evidence type="ECO:0000256" key="3">
    <source>
        <dbReference type="ARBA" id="ARBA00022840"/>
    </source>
</evidence>
<gene>
    <name evidence="6" type="ORF">UCREL1_9095</name>
</gene>
<feature type="region of interest" description="Disordered" evidence="4">
    <location>
        <begin position="44"/>
        <end position="235"/>
    </location>
</feature>
<dbReference type="Gene3D" id="3.40.50.300">
    <property type="entry name" value="P-loop containing nucleotide triphosphate hydrolases"/>
    <property type="match status" value="1"/>
</dbReference>
<dbReference type="KEGG" id="ela:UCREL1_9095"/>
<evidence type="ECO:0000313" key="7">
    <source>
        <dbReference type="Proteomes" id="UP000012174"/>
    </source>
</evidence>
<organism evidence="6 7">
    <name type="scientific">Eutypa lata (strain UCR-EL1)</name>
    <name type="common">Grapevine dieback disease fungus</name>
    <name type="synonym">Eutypa armeniacae</name>
    <dbReference type="NCBI Taxonomy" id="1287681"/>
    <lineage>
        <taxon>Eukaryota</taxon>
        <taxon>Fungi</taxon>
        <taxon>Dikarya</taxon>
        <taxon>Ascomycota</taxon>
        <taxon>Pezizomycotina</taxon>
        <taxon>Sordariomycetes</taxon>
        <taxon>Xylariomycetidae</taxon>
        <taxon>Xylariales</taxon>
        <taxon>Diatrypaceae</taxon>
        <taxon>Eutypa</taxon>
    </lineage>
</organism>
<feature type="compositionally biased region" description="Polar residues" evidence="4">
    <location>
        <begin position="105"/>
        <end position="124"/>
    </location>
</feature>
<dbReference type="STRING" id="1287681.M7TB84"/>
<evidence type="ECO:0000256" key="2">
    <source>
        <dbReference type="ARBA" id="ARBA00022801"/>
    </source>
</evidence>
<dbReference type="GO" id="GO:0005737">
    <property type="term" value="C:cytoplasm"/>
    <property type="evidence" value="ECO:0007669"/>
    <property type="project" value="TreeGrafter"/>
</dbReference>
<dbReference type="InterPro" id="IPR050628">
    <property type="entry name" value="SNF2_RAD54_helicase_TF"/>
</dbReference>
<feature type="compositionally biased region" description="Acidic residues" evidence="4">
    <location>
        <begin position="136"/>
        <end position="148"/>
    </location>
</feature>
<feature type="compositionally biased region" description="Basic and acidic residues" evidence="4">
    <location>
        <begin position="92"/>
        <end position="102"/>
    </location>
</feature>
<evidence type="ECO:0000256" key="1">
    <source>
        <dbReference type="ARBA" id="ARBA00022741"/>
    </source>
</evidence>
<dbReference type="GO" id="GO:0005634">
    <property type="term" value="C:nucleus"/>
    <property type="evidence" value="ECO:0007669"/>
    <property type="project" value="TreeGrafter"/>
</dbReference>
<proteinExistence type="predicted"/>
<feature type="domain" description="Helicase C-terminal" evidence="5">
    <location>
        <begin position="270"/>
        <end position="436"/>
    </location>
</feature>
<name>M7TB84_EUTLA</name>
<dbReference type="AlphaFoldDB" id="M7TB84"/>
<keyword evidence="1" id="KW-0547">Nucleotide-binding</keyword>
<dbReference type="GO" id="GO:0016787">
    <property type="term" value="F:hydrolase activity"/>
    <property type="evidence" value="ECO:0007669"/>
    <property type="project" value="UniProtKB-KW"/>
</dbReference>
<sequence>MELNQLGASLEDAPESACPQPSCSAKIDPDKVLCYYYFREAHMDDDSEDEAVGDDDDPDMSLGAHKLEDDADAQGNLKGFVVSDDHDEDDKEFVREDEDIKNSDMIYTSHSTISEETGESSKPTDNYETKNSQDDGPTESEVDEDSDNDSLPSLEQIRQQVFGEILLAKGRPEQTNEDSTLPDSGSESETQQVAASKGKRKRSPSYETDKSMKKAKTKGASTKQRNSRKGRGKERAFKSLAALKKDASNNVAAKAEYLKRLRKDFVSSAKIDKTLEVLQSIRDQSPGEKTLVFSLWTSFLDLLEIPIHDQGFRYTRYDGSMHPKVRDEAVRAFMEKPEVEVMLVSLMAGNAGLNLTAATNIIILEPFWNPFVEDQAIDRAHRIGQKRPVTVHRVLIAGTVEDRIQDLQEKKRKLVSAALSEEGAETSSRLSRRELMGLFGVR</sequence>
<dbReference type="OrthoDB" id="423559at2759"/>
<accession>M7TB84</accession>
<evidence type="ECO:0000256" key="4">
    <source>
        <dbReference type="SAM" id="MobiDB-lite"/>
    </source>
</evidence>
<reference evidence="7" key="1">
    <citation type="journal article" date="2013" name="Genome Announc.">
        <title>Draft genome sequence of the grapevine dieback fungus Eutypa lata UCR-EL1.</title>
        <authorList>
            <person name="Blanco-Ulate B."/>
            <person name="Rolshausen P.E."/>
            <person name="Cantu D."/>
        </authorList>
    </citation>
    <scope>NUCLEOTIDE SEQUENCE [LARGE SCALE GENOMIC DNA]</scope>
    <source>
        <strain evidence="7">UCR-EL1</strain>
    </source>
</reference>
<dbReference type="HOGENOM" id="CLU_619680_0_0_1"/>
<feature type="compositionally biased region" description="Polar residues" evidence="4">
    <location>
        <begin position="177"/>
        <end position="194"/>
    </location>
</feature>
<dbReference type="PANTHER" id="PTHR45626:SF16">
    <property type="entry name" value="ATP-DEPENDENT HELICASE ULS1"/>
    <property type="match status" value="1"/>
</dbReference>
<dbReference type="Pfam" id="PF00271">
    <property type="entry name" value="Helicase_C"/>
    <property type="match status" value="1"/>
</dbReference>
<dbReference type="PROSITE" id="PS51194">
    <property type="entry name" value="HELICASE_CTER"/>
    <property type="match status" value="1"/>
</dbReference>
<dbReference type="GO" id="GO:0000724">
    <property type="term" value="P:double-strand break repair via homologous recombination"/>
    <property type="evidence" value="ECO:0007669"/>
    <property type="project" value="TreeGrafter"/>
</dbReference>
<feature type="region of interest" description="Disordered" evidence="4">
    <location>
        <begin position="1"/>
        <end position="23"/>
    </location>
</feature>